<proteinExistence type="predicted"/>
<dbReference type="RefSeq" id="WP_195005281.1">
    <property type="nucleotide sequence ID" value="NZ_JADLQN010000017.1"/>
</dbReference>
<sequence>MTGTPRSKQQQFSFRLEESTATAFREKLESEFVRQQDVLQTLAAAWTAGLVDLRELRAAIAKTSAAE</sequence>
<reference evidence="1 2" key="1">
    <citation type="submission" date="2020-10" db="EMBL/GenBank/DDBJ databases">
        <title>Identification of Nocardia species via Next-generation sequencing and recognition of intraspecies genetic diversity.</title>
        <authorList>
            <person name="Li P."/>
            <person name="Li P."/>
            <person name="Lu B."/>
        </authorList>
    </citation>
    <scope>NUCLEOTIDE SEQUENCE [LARGE SCALE GENOMIC DNA]</scope>
    <source>
        <strain evidence="1 2">BJ06-0143</strain>
    </source>
</reference>
<comment type="caution">
    <text evidence="1">The sequence shown here is derived from an EMBL/GenBank/DDBJ whole genome shotgun (WGS) entry which is preliminary data.</text>
</comment>
<dbReference type="Proteomes" id="UP000707731">
    <property type="component" value="Unassembled WGS sequence"/>
</dbReference>
<protein>
    <submittedName>
        <fullName evidence="1">Uncharacterized protein</fullName>
    </submittedName>
</protein>
<keyword evidence="2" id="KW-1185">Reference proteome</keyword>
<dbReference type="EMBL" id="JADLQN010000017">
    <property type="protein sequence ID" value="MBF6358447.1"/>
    <property type="molecule type" value="Genomic_DNA"/>
</dbReference>
<gene>
    <name evidence="1" type="ORF">IU449_28530</name>
</gene>
<accession>A0ABS0DJ04</accession>
<evidence type="ECO:0000313" key="1">
    <source>
        <dbReference type="EMBL" id="MBF6358447.1"/>
    </source>
</evidence>
<organism evidence="1 2">
    <name type="scientific">Nocardia higoensis</name>
    <dbReference type="NCBI Taxonomy" id="228599"/>
    <lineage>
        <taxon>Bacteria</taxon>
        <taxon>Bacillati</taxon>
        <taxon>Actinomycetota</taxon>
        <taxon>Actinomycetes</taxon>
        <taxon>Mycobacteriales</taxon>
        <taxon>Nocardiaceae</taxon>
        <taxon>Nocardia</taxon>
    </lineage>
</organism>
<name>A0ABS0DJ04_9NOCA</name>
<evidence type="ECO:0000313" key="2">
    <source>
        <dbReference type="Proteomes" id="UP000707731"/>
    </source>
</evidence>